<organism evidence="2">
    <name type="scientific">Aliarcobacter faecis</name>
    <dbReference type="NCBI Taxonomy" id="1564138"/>
    <lineage>
        <taxon>Bacteria</taxon>
        <taxon>Pseudomonadati</taxon>
        <taxon>Campylobacterota</taxon>
        <taxon>Epsilonproteobacteria</taxon>
        <taxon>Campylobacterales</taxon>
        <taxon>Arcobacteraceae</taxon>
        <taxon>Aliarcobacter</taxon>
    </lineage>
</organism>
<dbReference type="RefSeq" id="WP_026805427.1">
    <property type="nucleotide sequence ID" value="NZ_CP053838.1"/>
</dbReference>
<evidence type="ECO:0000313" key="2">
    <source>
        <dbReference type="EMBL" id="QKF74558.1"/>
    </source>
</evidence>
<evidence type="ECO:0000256" key="1">
    <source>
        <dbReference type="SAM" id="Coils"/>
    </source>
</evidence>
<accession>A0A6M8N843</accession>
<dbReference type="AlphaFoldDB" id="A0A6M8N843"/>
<gene>
    <name evidence="2" type="ORF">AFAEC_a0117</name>
</gene>
<name>A0A6M8N843_9BACT</name>
<protein>
    <submittedName>
        <fullName evidence="2">Uncharacterized protein</fullName>
    </submittedName>
</protein>
<feature type="coiled-coil region" evidence="1">
    <location>
        <begin position="325"/>
        <end position="359"/>
    </location>
</feature>
<dbReference type="InterPro" id="IPR027417">
    <property type="entry name" value="P-loop_NTPase"/>
</dbReference>
<keyword evidence="2" id="KW-0614">Plasmid</keyword>
<dbReference type="Gene3D" id="3.40.50.300">
    <property type="entry name" value="P-loop containing nucleotide triphosphate hydrolases"/>
    <property type="match status" value="1"/>
</dbReference>
<sequence>MKNLQFKQLLLLSDTQKKANQFLFQKRFNLITADDNSVGKSTLAKLLLWTFGCEPDFDSTWKSTDCKCLVDFSIDGTNYKILRYQNFISLKEENQEILKYTNIGGDYSKKFAELVDFKVLLPKRGSDETELVTPPPAYYFLPFYMDQKNSWSKTWNSFGKLGQFDSWQKTVIKYHLGYLSPKHFELEQDLSDNKRQINELNQEVEKIGYALDVVKNHIPNNEITINEEQFQIITKEIQEELAELSKLQEQFLNELSNLTSDKVYLEHQKTIAEHLIKELESDYVFSVENIEDDDIECPLCGTIHENSIVNRSSILVDKQQAVNQLHSIDTQLQNLVKKAEKTQKEYEQIKEKINHINAKYKLEDNSQSIPLNEVIEKFAYKSINDNITNTKKEKLLKIDDYKNGQKEIKKEQNALLTKEERQKLDDAFLELLHTYIKLLNAEGINLSSIKTPLDYNKIVKEGGAAEGTRGILSYYLAIFSMINIYGSEINAPLVIDTPNQQEQSDKNYENIVNLITQKIPDTEQIIICAMENDKLKEYKKDANVIKLNKDKLLQASKYDEVKQIFDEMEK</sequence>
<dbReference type="OrthoDB" id="8107482at2"/>
<geneLocation type="plasmid" evidence="2">
    <name>pAFAEC</name>
</geneLocation>
<keyword evidence="1" id="KW-0175">Coiled coil</keyword>
<reference evidence="2" key="1">
    <citation type="submission" date="2020-05" db="EMBL/GenBank/DDBJ databases">
        <title>Complete genome sequencing of Campylobacter and Arcobacter type strains.</title>
        <authorList>
            <person name="Miller W.G."/>
            <person name="Yee E."/>
        </authorList>
    </citation>
    <scope>NUCLEOTIDE SEQUENCE [LARGE SCALE GENOMIC DNA]</scope>
    <source>
        <strain evidence="2">CCUG 66484</strain>
        <plasmid evidence="2">pAFAEC</plasmid>
    </source>
</reference>
<dbReference type="EMBL" id="CP053838">
    <property type="protein sequence ID" value="QKF74558.1"/>
    <property type="molecule type" value="Genomic_DNA"/>
</dbReference>
<feature type="coiled-coil region" evidence="1">
    <location>
        <begin position="230"/>
        <end position="261"/>
    </location>
</feature>
<proteinExistence type="predicted"/>
<dbReference type="KEGG" id="afc:AFAEC_a0117"/>